<name>A0A9D1RUQ2_9FIRM</name>
<dbReference type="EMBL" id="DXGA01000020">
    <property type="protein sequence ID" value="HIW93086.1"/>
    <property type="molecule type" value="Genomic_DNA"/>
</dbReference>
<organism evidence="3 4">
    <name type="scientific">Candidatus Flavonifractor merdipullorum</name>
    <dbReference type="NCBI Taxonomy" id="2838590"/>
    <lineage>
        <taxon>Bacteria</taxon>
        <taxon>Bacillati</taxon>
        <taxon>Bacillota</taxon>
        <taxon>Clostridia</taxon>
        <taxon>Eubacteriales</taxon>
        <taxon>Oscillospiraceae</taxon>
        <taxon>Flavonifractor</taxon>
    </lineage>
</organism>
<evidence type="ECO:0000313" key="3">
    <source>
        <dbReference type="EMBL" id="HIW93086.1"/>
    </source>
</evidence>
<feature type="domain" description="BFD-like [2Fe-2S]-binding" evidence="2">
    <location>
        <begin position="400"/>
        <end position="452"/>
    </location>
</feature>
<sequence length="483" mass="51919">MVRDVIIVGAGVVGCAIARELSRWDLDILVVDQASDVAEGGCTKANTAIVHGGYDAKEGTLKAKYNVEGNGMFDQLCAELEVPFERNGSLVVAFEGDDLSQLEVLRKRGETNGVPGLKVLSEAELREKEPHVGSTARGALWVPTGAIVCPYELTIALAENAVENGAHFQLDTAVTGIRREGEVWLVETAAGETLEAKAVVNAAGYQSGKFNNMVTAEKLDILPRRGEYYMIDKSYAGVFHSAMFQLPSDKGKGILVARTVDGSILIGPTAEDVDDPTDTRTTAEGLDKALTFARKTWEDMPTRSFITTFAGVRPRPSTGDFKIGEPADAPFFFNAAGIESPGLTSAPAIGKDLAQRIAQRLNAGKKDNFNPNRKAIPKFRELSNEERAALIAQDPAFGRIVCRCETVTEGEIRAAIRRPLGARTLDGVKRRTRAGMGRCQSGFCSPRVVAILCEELGMDPTEVTKFGGNSKLLVGRIGEEGKA</sequence>
<dbReference type="InterPro" id="IPR052745">
    <property type="entry name" value="G3P_Oxidase/Oxidoreductase"/>
</dbReference>
<evidence type="ECO:0000313" key="4">
    <source>
        <dbReference type="Proteomes" id="UP000824192"/>
    </source>
</evidence>
<proteinExistence type="predicted"/>
<dbReference type="Pfam" id="PF01266">
    <property type="entry name" value="DAO"/>
    <property type="match status" value="1"/>
</dbReference>
<dbReference type="Gene3D" id="3.30.9.10">
    <property type="entry name" value="D-Amino Acid Oxidase, subunit A, domain 2"/>
    <property type="match status" value="1"/>
</dbReference>
<dbReference type="InterPro" id="IPR041854">
    <property type="entry name" value="BFD-like_2Fe2S-bd_dom_sf"/>
</dbReference>
<dbReference type="SUPFAM" id="SSF51905">
    <property type="entry name" value="FAD/NAD(P)-binding domain"/>
    <property type="match status" value="1"/>
</dbReference>
<evidence type="ECO:0000259" key="2">
    <source>
        <dbReference type="Pfam" id="PF04324"/>
    </source>
</evidence>
<dbReference type="PANTHER" id="PTHR42720:SF1">
    <property type="entry name" value="GLYCEROL 3-PHOSPHATE OXIDASE"/>
    <property type="match status" value="1"/>
</dbReference>
<feature type="domain" description="FAD dependent oxidoreductase" evidence="1">
    <location>
        <begin position="4"/>
        <end position="356"/>
    </location>
</feature>
<accession>A0A9D1RUQ2</accession>
<gene>
    <name evidence="3" type="ORF">H9868_00950</name>
</gene>
<dbReference type="SUPFAM" id="SSF54373">
    <property type="entry name" value="FAD-linked reductases, C-terminal domain"/>
    <property type="match status" value="1"/>
</dbReference>
<protein>
    <submittedName>
        <fullName evidence="3">NAD(P)/FAD-dependent oxidoreductase</fullName>
    </submittedName>
</protein>
<evidence type="ECO:0000259" key="1">
    <source>
        <dbReference type="Pfam" id="PF01266"/>
    </source>
</evidence>
<dbReference type="Proteomes" id="UP000824192">
    <property type="component" value="Unassembled WGS sequence"/>
</dbReference>
<dbReference type="InterPro" id="IPR036188">
    <property type="entry name" value="FAD/NAD-bd_sf"/>
</dbReference>
<dbReference type="CDD" id="cd19946">
    <property type="entry name" value="GlpA-like_Fer2_BFD-like"/>
    <property type="match status" value="1"/>
</dbReference>
<dbReference type="Pfam" id="PF04324">
    <property type="entry name" value="Fer2_BFD"/>
    <property type="match status" value="1"/>
</dbReference>
<dbReference type="InterPro" id="IPR006076">
    <property type="entry name" value="FAD-dep_OxRdtase"/>
</dbReference>
<dbReference type="Gene3D" id="1.10.10.1100">
    <property type="entry name" value="BFD-like [2Fe-2S]-binding domain"/>
    <property type="match status" value="1"/>
</dbReference>
<dbReference type="InterPro" id="IPR007419">
    <property type="entry name" value="BFD-like_2Fe2S-bd_dom"/>
</dbReference>
<dbReference type="Gene3D" id="3.50.50.60">
    <property type="entry name" value="FAD/NAD(P)-binding domain"/>
    <property type="match status" value="1"/>
</dbReference>
<reference evidence="3" key="2">
    <citation type="submission" date="2021-04" db="EMBL/GenBank/DDBJ databases">
        <authorList>
            <person name="Gilroy R."/>
        </authorList>
    </citation>
    <scope>NUCLEOTIDE SEQUENCE</scope>
    <source>
        <strain evidence="3">ChiGjej6B6-1540</strain>
    </source>
</reference>
<comment type="caution">
    <text evidence="3">The sequence shown here is derived from an EMBL/GenBank/DDBJ whole genome shotgun (WGS) entry which is preliminary data.</text>
</comment>
<dbReference type="PROSITE" id="PS51257">
    <property type="entry name" value="PROKAR_LIPOPROTEIN"/>
    <property type="match status" value="1"/>
</dbReference>
<dbReference type="AlphaFoldDB" id="A0A9D1RUQ2"/>
<dbReference type="PANTHER" id="PTHR42720">
    <property type="entry name" value="GLYCEROL-3-PHOSPHATE DEHYDROGENASE"/>
    <property type="match status" value="1"/>
</dbReference>
<reference evidence="3" key="1">
    <citation type="journal article" date="2021" name="PeerJ">
        <title>Extensive microbial diversity within the chicken gut microbiome revealed by metagenomics and culture.</title>
        <authorList>
            <person name="Gilroy R."/>
            <person name="Ravi A."/>
            <person name="Getino M."/>
            <person name="Pursley I."/>
            <person name="Horton D.L."/>
            <person name="Alikhan N.F."/>
            <person name="Baker D."/>
            <person name="Gharbi K."/>
            <person name="Hall N."/>
            <person name="Watson M."/>
            <person name="Adriaenssens E.M."/>
            <person name="Foster-Nyarko E."/>
            <person name="Jarju S."/>
            <person name="Secka A."/>
            <person name="Antonio M."/>
            <person name="Oren A."/>
            <person name="Chaudhuri R.R."/>
            <person name="La Ragione R."/>
            <person name="Hildebrand F."/>
            <person name="Pallen M.J."/>
        </authorList>
    </citation>
    <scope>NUCLEOTIDE SEQUENCE</scope>
    <source>
        <strain evidence="3">ChiGjej6B6-1540</strain>
    </source>
</reference>